<dbReference type="PANTHER" id="PTHR13618:SF1">
    <property type="entry name" value="PROTEIN ROGDI HOMOLOG"/>
    <property type="match status" value="1"/>
</dbReference>
<reference evidence="1" key="1">
    <citation type="journal article" date="2020" name="Front. Microbiol.">
        <title>Gene regulatory networks of Penicillium echinulatum 2HH and Penicillium oxalicum 114-2 inferred by a computational biology approach.</title>
        <authorList>
            <person name="Lenz A.R."/>
            <person name="Galan-Vasquez E."/>
            <person name="Balbinot E."/>
            <person name="De Abreu F.P."/>
            <person name="De Oliveira N.S."/>
            <person name="Da Rosa L.O."/>
            <person name="De Avila E Silva S."/>
            <person name="Camassola M."/>
            <person name="Dillon A.J.P."/>
            <person name="Perez-Rueda E."/>
        </authorList>
    </citation>
    <scope>NUCLEOTIDE SEQUENCE</scope>
    <source>
        <strain evidence="1">S1M29</strain>
    </source>
</reference>
<accession>A0A8J8W7R1</accession>
<organism evidence="1 2">
    <name type="scientific">Penicillium ucsense</name>
    <dbReference type="NCBI Taxonomy" id="2839758"/>
    <lineage>
        <taxon>Eukaryota</taxon>
        <taxon>Fungi</taxon>
        <taxon>Dikarya</taxon>
        <taxon>Ascomycota</taxon>
        <taxon>Pezizomycotina</taxon>
        <taxon>Eurotiomycetes</taxon>
        <taxon>Eurotiomycetidae</taxon>
        <taxon>Eurotiales</taxon>
        <taxon>Aspergillaceae</taxon>
        <taxon>Penicillium</taxon>
    </lineage>
</organism>
<gene>
    <name evidence="1" type="ORF">PECM_002146</name>
</gene>
<dbReference type="AlphaFoldDB" id="A0A8J8W7R1"/>
<keyword evidence="2" id="KW-1185">Reference proteome</keyword>
<evidence type="ECO:0000313" key="2">
    <source>
        <dbReference type="Proteomes" id="UP000631181"/>
    </source>
</evidence>
<comment type="caution">
    <text evidence="1">The sequence shown here is derived from an EMBL/GenBank/DDBJ whole genome shotgun (WGS) entry which is preliminary data.</text>
</comment>
<evidence type="ECO:0000313" key="1">
    <source>
        <dbReference type="EMBL" id="KAF7718458.1"/>
    </source>
</evidence>
<dbReference type="InterPro" id="IPR028241">
    <property type="entry name" value="RAVE2/Rogdi"/>
</dbReference>
<protein>
    <submittedName>
        <fullName evidence="1">Rogdi leucine zipper-containing protein</fullName>
    </submittedName>
</protein>
<proteinExistence type="predicted"/>
<name>A0A8J8W7R1_9EURO</name>
<dbReference type="EMBL" id="WIWV01000015">
    <property type="protein sequence ID" value="KAF7718458.1"/>
    <property type="molecule type" value="Genomic_DNA"/>
</dbReference>
<dbReference type="GO" id="GO:0043291">
    <property type="term" value="C:RAVE complex"/>
    <property type="evidence" value="ECO:0007669"/>
    <property type="project" value="TreeGrafter"/>
</dbReference>
<sequence length="310" mass="33917">MATWAYPPLPTEQLNQQADNALAQELEWLLQSLQESLVSFKEGLHECATLLAPQEPGSTLVLSSLRSESVKGFVTRIGTKVVKGDIQLRLASLPAPRGASGTRLTLSQSPGAPELVLPQLVSVRNLVNQSLDIVDVSTYTGDPLNAAFIFSQLHLLKETIGEARQMLKGEGPERGNWWEASASDTMFDPPPPPSLSFHLSIAESALVLVVRTVESSASAQTGGPFASDISLTGFSLRDRIFGTRPRAHDEVGNVFQWRGEEVHVKEKIRVESQDPSLMAVMAKLTALEHEVMRWVLALRVLMGREETESD</sequence>
<dbReference type="Proteomes" id="UP000631181">
    <property type="component" value="Unassembled WGS sequence"/>
</dbReference>
<dbReference type="PANTHER" id="PTHR13618">
    <property type="entry name" value="LEUCINE ZIPPER CONTAINING TRANSCRIPTION FACTOR LZF1"/>
    <property type="match status" value="1"/>
</dbReference>
<dbReference type="OrthoDB" id="66510at2759"/>
<dbReference type="Pfam" id="PF10259">
    <property type="entry name" value="Rogdi_lz"/>
    <property type="match status" value="1"/>
</dbReference>